<keyword evidence="1" id="KW-0479">Metal-binding</keyword>
<organism evidence="3 4">
    <name type="scientific">Pterulicium gracile</name>
    <dbReference type="NCBI Taxonomy" id="1884261"/>
    <lineage>
        <taxon>Eukaryota</taxon>
        <taxon>Fungi</taxon>
        <taxon>Dikarya</taxon>
        <taxon>Basidiomycota</taxon>
        <taxon>Agaricomycotina</taxon>
        <taxon>Agaricomycetes</taxon>
        <taxon>Agaricomycetidae</taxon>
        <taxon>Agaricales</taxon>
        <taxon>Pleurotineae</taxon>
        <taxon>Pterulaceae</taxon>
        <taxon>Pterulicium</taxon>
    </lineage>
</organism>
<reference evidence="3 4" key="1">
    <citation type="journal article" date="2019" name="Nat. Ecol. Evol.">
        <title>Megaphylogeny resolves global patterns of mushroom evolution.</title>
        <authorList>
            <person name="Varga T."/>
            <person name="Krizsan K."/>
            <person name="Foldi C."/>
            <person name="Dima B."/>
            <person name="Sanchez-Garcia M."/>
            <person name="Sanchez-Ramirez S."/>
            <person name="Szollosi G.J."/>
            <person name="Szarkandi J.G."/>
            <person name="Papp V."/>
            <person name="Albert L."/>
            <person name="Andreopoulos W."/>
            <person name="Angelini C."/>
            <person name="Antonin V."/>
            <person name="Barry K.W."/>
            <person name="Bougher N.L."/>
            <person name="Buchanan P."/>
            <person name="Buyck B."/>
            <person name="Bense V."/>
            <person name="Catcheside P."/>
            <person name="Chovatia M."/>
            <person name="Cooper J."/>
            <person name="Damon W."/>
            <person name="Desjardin D."/>
            <person name="Finy P."/>
            <person name="Geml J."/>
            <person name="Haridas S."/>
            <person name="Hughes K."/>
            <person name="Justo A."/>
            <person name="Karasinski D."/>
            <person name="Kautmanova I."/>
            <person name="Kiss B."/>
            <person name="Kocsube S."/>
            <person name="Kotiranta H."/>
            <person name="LaButti K.M."/>
            <person name="Lechner B.E."/>
            <person name="Liimatainen K."/>
            <person name="Lipzen A."/>
            <person name="Lukacs Z."/>
            <person name="Mihaltcheva S."/>
            <person name="Morgado L.N."/>
            <person name="Niskanen T."/>
            <person name="Noordeloos M.E."/>
            <person name="Ohm R.A."/>
            <person name="Ortiz-Santana B."/>
            <person name="Ovrebo C."/>
            <person name="Racz N."/>
            <person name="Riley R."/>
            <person name="Savchenko A."/>
            <person name="Shiryaev A."/>
            <person name="Soop K."/>
            <person name="Spirin V."/>
            <person name="Szebenyi C."/>
            <person name="Tomsovsky M."/>
            <person name="Tulloss R.E."/>
            <person name="Uehling J."/>
            <person name="Grigoriev I.V."/>
            <person name="Vagvolgyi C."/>
            <person name="Papp T."/>
            <person name="Martin F.M."/>
            <person name="Miettinen O."/>
            <person name="Hibbett D.S."/>
            <person name="Nagy L.G."/>
        </authorList>
    </citation>
    <scope>NUCLEOTIDE SEQUENCE [LARGE SCALE GENOMIC DNA]</scope>
    <source>
        <strain evidence="3 4">CBS 309.79</strain>
    </source>
</reference>
<feature type="binding site" evidence="1">
    <location>
        <position position="119"/>
    </location>
    <ligand>
        <name>substrate</name>
    </ligand>
</feature>
<gene>
    <name evidence="3" type="ORF">BDV98DRAFT_604318</name>
</gene>
<dbReference type="PANTHER" id="PTHR33254">
    <property type="entry name" value="4-HYDROXY-4-METHYL-2-OXOGLUTARATE ALDOLASE 3-RELATED"/>
    <property type="match status" value="1"/>
</dbReference>
<dbReference type="GO" id="GO:0047443">
    <property type="term" value="F:4-hydroxy-4-methyl-2-oxoglutarate aldolase activity"/>
    <property type="evidence" value="ECO:0007669"/>
    <property type="project" value="TreeGrafter"/>
</dbReference>
<dbReference type="CDD" id="cd16841">
    <property type="entry name" value="RraA_family"/>
    <property type="match status" value="1"/>
</dbReference>
<dbReference type="Proteomes" id="UP000305067">
    <property type="component" value="Unassembled WGS sequence"/>
</dbReference>
<dbReference type="InterPro" id="IPR005493">
    <property type="entry name" value="RraA/RraA-like"/>
</dbReference>
<protein>
    <submittedName>
        <fullName evidence="3">Ribonuclease E inhibitor RraA/Dimethylmenaquinone methyltransferase</fullName>
    </submittedName>
</protein>
<comment type="cofactor">
    <cofactor evidence="1">
        <name>Mg(2+)</name>
        <dbReference type="ChEBI" id="CHEBI:18420"/>
    </cofactor>
</comment>
<accession>A0A5C3QJU5</accession>
<evidence type="ECO:0000256" key="2">
    <source>
        <dbReference type="SAM" id="MobiDB-lite"/>
    </source>
</evidence>
<keyword evidence="4" id="KW-1185">Reference proteome</keyword>
<dbReference type="STRING" id="1884261.A0A5C3QJU5"/>
<dbReference type="GO" id="GO:0008948">
    <property type="term" value="F:oxaloacetate decarboxylase activity"/>
    <property type="evidence" value="ECO:0007669"/>
    <property type="project" value="TreeGrafter"/>
</dbReference>
<name>A0A5C3QJU5_9AGAR</name>
<dbReference type="InterPro" id="IPR036704">
    <property type="entry name" value="RraA/RraA-like_sf"/>
</dbReference>
<dbReference type="OrthoDB" id="1476984at2759"/>
<dbReference type="Pfam" id="PF03737">
    <property type="entry name" value="RraA-like"/>
    <property type="match status" value="1"/>
</dbReference>
<feature type="region of interest" description="Disordered" evidence="2">
    <location>
        <begin position="167"/>
        <end position="188"/>
    </location>
</feature>
<keyword evidence="1" id="KW-0460">Magnesium</keyword>
<sequence length="262" mass="27321">MATTSTTVSALRKLSTCGISDALISLGVSSGGFIPDIRPISLPSESQRIAGPAYTVKFVAANDNHAPSLSSHFLDDAPSDSVICVQAPAESRNAVWGGLMSAAAKTRATAGVIISGRCRDVAEHKALGYPVFARGNSTVGQKPFTRPSAVNCRLFISPYTQLPGVGASTEGDGGVTKDLARGNSNTTRSDRVEQLVGASFPAVVINPGDIIVADEDGVVCVPRELADKVIVTATKAQEVDERCLQDILAGKGVKETFKKHRG</sequence>
<proteinExistence type="predicted"/>
<evidence type="ECO:0000256" key="1">
    <source>
        <dbReference type="PIRSR" id="PIRSR605493-1"/>
    </source>
</evidence>
<evidence type="ECO:0000313" key="3">
    <source>
        <dbReference type="EMBL" id="TFL01618.1"/>
    </source>
</evidence>
<dbReference type="AlphaFoldDB" id="A0A5C3QJU5"/>
<dbReference type="EMBL" id="ML178824">
    <property type="protein sequence ID" value="TFL01618.1"/>
    <property type="molecule type" value="Genomic_DNA"/>
</dbReference>
<dbReference type="GO" id="GO:0046872">
    <property type="term" value="F:metal ion binding"/>
    <property type="evidence" value="ECO:0007669"/>
    <property type="project" value="UniProtKB-KW"/>
</dbReference>
<dbReference type="SUPFAM" id="SSF89562">
    <property type="entry name" value="RraA-like"/>
    <property type="match status" value="2"/>
</dbReference>
<dbReference type="Gene3D" id="3.50.30.40">
    <property type="entry name" value="Ribonuclease E inhibitor RraA/RraA-like"/>
    <property type="match status" value="1"/>
</dbReference>
<feature type="binding site" evidence="1">
    <location>
        <position position="120"/>
    </location>
    <ligand>
        <name>Mg(2+)</name>
        <dbReference type="ChEBI" id="CHEBI:18420"/>
    </ligand>
</feature>
<evidence type="ECO:0000313" key="4">
    <source>
        <dbReference type="Proteomes" id="UP000305067"/>
    </source>
</evidence>
<dbReference type="PANTHER" id="PTHR33254:SF4">
    <property type="entry name" value="4-HYDROXY-4-METHYL-2-OXOGLUTARATE ALDOLASE 3-RELATED"/>
    <property type="match status" value="1"/>
</dbReference>
<feature type="binding site" evidence="1">
    <location>
        <begin position="97"/>
        <end position="100"/>
    </location>
    <ligand>
        <name>substrate</name>
    </ligand>
</feature>